<dbReference type="GO" id="GO:0030681">
    <property type="term" value="C:multimeric ribonuclease P complex"/>
    <property type="evidence" value="ECO:0007669"/>
    <property type="project" value="TreeGrafter"/>
</dbReference>
<dbReference type="PANTHER" id="PTHR15441">
    <property type="entry name" value="RIBONUCLEASE P PROTEIN SUBUNIT P14"/>
    <property type="match status" value="1"/>
</dbReference>
<gene>
    <name evidence="3" type="primary">POP5</name>
    <name evidence="3" type="ORF">IWQ62_001823</name>
</gene>
<dbReference type="GO" id="GO:0000172">
    <property type="term" value="C:ribonuclease MRP complex"/>
    <property type="evidence" value="ECO:0007669"/>
    <property type="project" value="TreeGrafter"/>
</dbReference>
<dbReference type="OrthoDB" id="24745at2759"/>
<reference evidence="3" key="1">
    <citation type="submission" date="2022-07" db="EMBL/GenBank/DDBJ databases">
        <title>Phylogenomic reconstructions and comparative analyses of Kickxellomycotina fungi.</title>
        <authorList>
            <person name="Reynolds N.K."/>
            <person name="Stajich J.E."/>
            <person name="Barry K."/>
            <person name="Grigoriev I.V."/>
            <person name="Crous P."/>
            <person name="Smith M.E."/>
        </authorList>
    </citation>
    <scope>NUCLEOTIDE SEQUENCE</scope>
    <source>
        <strain evidence="3">RSA 1196</strain>
    </source>
</reference>
<dbReference type="AlphaFoldDB" id="A0A9W8AU50"/>
<dbReference type="InterPro" id="IPR038085">
    <property type="entry name" value="Rnp2-like_sf"/>
</dbReference>
<dbReference type="InterPro" id="IPR002759">
    <property type="entry name" value="Pop5/Rpp14/Rnp2-like"/>
</dbReference>
<dbReference type="Gene3D" id="3.30.70.3250">
    <property type="entry name" value="Ribonuclease P, Pop5 subunit"/>
    <property type="match status" value="1"/>
</dbReference>
<dbReference type="PANTHER" id="PTHR15441:SF2">
    <property type="entry name" value="RIBONUCLEASE P_MRP PROTEIN SUBUNIT POP5"/>
    <property type="match status" value="1"/>
</dbReference>
<accession>A0A9W8AU50</accession>
<proteinExistence type="inferred from homology"/>
<comment type="similarity">
    <text evidence="1">Belongs to the eukaryotic/archaeal RNase P protein component 2 family.</text>
</comment>
<comment type="caution">
    <text evidence="3">The sequence shown here is derived from an EMBL/GenBank/DDBJ whole genome shotgun (WGS) entry which is preliminary data.</text>
</comment>
<dbReference type="GO" id="GO:0005730">
    <property type="term" value="C:nucleolus"/>
    <property type="evidence" value="ECO:0007669"/>
    <property type="project" value="TreeGrafter"/>
</dbReference>
<dbReference type="EC" id="3.1.26.5" evidence="3"/>
<dbReference type="Proteomes" id="UP001150925">
    <property type="component" value="Unassembled WGS sequence"/>
</dbReference>
<evidence type="ECO:0000256" key="1">
    <source>
        <dbReference type="ARBA" id="ARBA00010800"/>
    </source>
</evidence>
<evidence type="ECO:0000313" key="3">
    <source>
        <dbReference type="EMBL" id="KAJ1967492.1"/>
    </source>
</evidence>
<evidence type="ECO:0000256" key="2">
    <source>
        <dbReference type="ARBA" id="ARBA00022694"/>
    </source>
</evidence>
<dbReference type="EMBL" id="JANBPY010000329">
    <property type="protein sequence ID" value="KAJ1967492.1"/>
    <property type="molecule type" value="Genomic_DNA"/>
</dbReference>
<sequence>MVRTKFRYILFELQFFSTGDNDHPTDGSKGQDTLANLNPNFVPLQSSHVFHHVNDKAAEIFGDVASAEMLVGFQVKYFNPYTGVGVIRSRFSHYRQIWATLTLISNFRNRACYFRVISVTGTMVKCQRQAIELSRQTILRWNQSKEKPIPLPLMKNTLEQLEEDILEATGKV</sequence>
<keyword evidence="4" id="KW-1185">Reference proteome</keyword>
<dbReference type="Pfam" id="PF01900">
    <property type="entry name" value="RNase_P_Rpp14"/>
    <property type="match status" value="1"/>
</dbReference>
<protein>
    <submittedName>
        <fullName evidence="3">RNA-binding protein pop5</fullName>
        <ecNumber evidence="3">3.1.26.5</ecNumber>
    </submittedName>
</protein>
<dbReference type="GO" id="GO:0004526">
    <property type="term" value="F:ribonuclease P activity"/>
    <property type="evidence" value="ECO:0007669"/>
    <property type="project" value="UniProtKB-EC"/>
</dbReference>
<name>A0A9W8AU50_9FUNG</name>
<dbReference type="SUPFAM" id="SSF160350">
    <property type="entry name" value="Rnp2-like"/>
    <property type="match status" value="1"/>
</dbReference>
<keyword evidence="2" id="KW-0819">tRNA processing</keyword>
<keyword evidence="3" id="KW-0378">Hydrolase</keyword>
<evidence type="ECO:0000313" key="4">
    <source>
        <dbReference type="Proteomes" id="UP001150925"/>
    </source>
</evidence>
<dbReference type="GO" id="GO:0033204">
    <property type="term" value="F:ribonuclease P RNA binding"/>
    <property type="evidence" value="ECO:0007669"/>
    <property type="project" value="InterPro"/>
</dbReference>
<organism evidence="3 4">
    <name type="scientific">Dispira parvispora</name>
    <dbReference type="NCBI Taxonomy" id="1520584"/>
    <lineage>
        <taxon>Eukaryota</taxon>
        <taxon>Fungi</taxon>
        <taxon>Fungi incertae sedis</taxon>
        <taxon>Zoopagomycota</taxon>
        <taxon>Kickxellomycotina</taxon>
        <taxon>Dimargaritomycetes</taxon>
        <taxon>Dimargaritales</taxon>
        <taxon>Dimargaritaceae</taxon>
        <taxon>Dispira</taxon>
    </lineage>
</organism>
<dbReference type="GO" id="GO:0001682">
    <property type="term" value="P:tRNA 5'-leader removal"/>
    <property type="evidence" value="ECO:0007669"/>
    <property type="project" value="InterPro"/>
</dbReference>